<name>A0A4R1C001_9ACTN</name>
<accession>A0A4R1C001</accession>
<dbReference type="PANTHER" id="PTHR34351">
    <property type="entry name" value="SLR1927 PROTEIN-RELATED"/>
    <property type="match status" value="1"/>
</dbReference>
<evidence type="ECO:0000313" key="3">
    <source>
        <dbReference type="Proteomes" id="UP000295453"/>
    </source>
</evidence>
<dbReference type="RefSeq" id="WP_131583828.1">
    <property type="nucleotide sequence ID" value="NZ_SJZJ01000016.1"/>
</dbReference>
<dbReference type="Proteomes" id="UP000295453">
    <property type="component" value="Unassembled WGS sequence"/>
</dbReference>
<feature type="domain" description="DUF58" evidence="1">
    <location>
        <begin position="194"/>
        <end position="332"/>
    </location>
</feature>
<dbReference type="PANTHER" id="PTHR34351:SF1">
    <property type="entry name" value="SLR1927 PROTEIN"/>
    <property type="match status" value="1"/>
</dbReference>
<dbReference type="InterPro" id="IPR002881">
    <property type="entry name" value="DUF58"/>
</dbReference>
<dbReference type="Pfam" id="PF01882">
    <property type="entry name" value="DUF58"/>
    <property type="match status" value="1"/>
</dbReference>
<gene>
    <name evidence="2" type="ORF">EPD65_10395</name>
</gene>
<dbReference type="EMBL" id="SJZJ01000016">
    <property type="protein sequence ID" value="TCJ23671.1"/>
    <property type="molecule type" value="Genomic_DNA"/>
</dbReference>
<protein>
    <submittedName>
        <fullName evidence="2">DUF58 domain-containing protein</fullName>
    </submittedName>
</protein>
<evidence type="ECO:0000259" key="1">
    <source>
        <dbReference type="Pfam" id="PF01882"/>
    </source>
</evidence>
<reference evidence="2 3" key="1">
    <citation type="submission" date="2019-03" db="EMBL/GenBank/DDBJ databases">
        <authorList>
            <person name="Kim M.K.M."/>
        </authorList>
    </citation>
    <scope>NUCLEOTIDE SEQUENCE [LARGE SCALE GENOMIC DNA]</scope>
    <source>
        <strain evidence="2 3">18JY15-6</strain>
    </source>
</reference>
<evidence type="ECO:0000313" key="2">
    <source>
        <dbReference type="EMBL" id="TCJ23671.1"/>
    </source>
</evidence>
<proteinExistence type="predicted"/>
<dbReference type="OrthoDB" id="9812729at2"/>
<comment type="caution">
    <text evidence="2">The sequence shown here is derived from an EMBL/GenBank/DDBJ whole genome shotgun (WGS) entry which is preliminary data.</text>
</comment>
<organism evidence="2 3">
    <name type="scientific">Nocardioides jejuensis</name>
    <dbReference type="NCBI Taxonomy" id="2502782"/>
    <lineage>
        <taxon>Bacteria</taxon>
        <taxon>Bacillati</taxon>
        <taxon>Actinomycetota</taxon>
        <taxon>Actinomycetes</taxon>
        <taxon>Propionibacteriales</taxon>
        <taxon>Nocardioidaceae</taxon>
        <taxon>Nocardioides</taxon>
    </lineage>
</organism>
<dbReference type="AlphaFoldDB" id="A0A4R1C001"/>
<keyword evidence="3" id="KW-1185">Reference proteome</keyword>
<sequence length="399" mass="42385">MATLTGRGRTLLAAGLTAAIGGLVLGQPAFTGVGVLLTALPLLCLLSVRRPRPVAVQRTLEPRCTPTGQPARVRLTLAGATRTGPLLLEDRVPWALGVRPRFVVPAAAREWTAEVDYTLRSDVRGRFALGRLTVRALDPFGLAVRTQVVADQSDLIVTPSVLTLPAVGRAGTWTGAGDNRPRAFAIGSAEDVTVREYRPGDPLRRVHWRTSARTGELMVRREEQPWQSRATVLLDNRAGAHRGHGAASSLEAAVTAAASIASHLAARGFVVRLVTADGPSSTGWHDGATAADADRMLEELAVVEQTQRTTIDTGWLTASSRHGMLVAVLGDVREDATTLRRLLHHGAPAVALGLDVGRWNSGPMGTPPGEALRAAGWRAVTVRPDTVLAAAWRELAVMP</sequence>